<keyword evidence="1" id="KW-0812">Transmembrane</keyword>
<feature type="transmembrane region" description="Helical" evidence="1">
    <location>
        <begin position="134"/>
        <end position="153"/>
    </location>
</feature>
<dbReference type="RefSeq" id="WP_160554922.1">
    <property type="nucleotide sequence ID" value="NZ_CP047650.1"/>
</dbReference>
<evidence type="ECO:0000313" key="2">
    <source>
        <dbReference type="EMBL" id="QHJ01113.1"/>
    </source>
</evidence>
<evidence type="ECO:0008006" key="4">
    <source>
        <dbReference type="Google" id="ProtNLM"/>
    </source>
</evidence>
<feature type="transmembrane region" description="Helical" evidence="1">
    <location>
        <begin position="37"/>
        <end position="56"/>
    </location>
</feature>
<dbReference type="InterPro" id="IPR046730">
    <property type="entry name" value="DUF6622"/>
</dbReference>
<keyword evidence="3" id="KW-1185">Reference proteome</keyword>
<feature type="transmembrane region" description="Helical" evidence="1">
    <location>
        <begin position="6"/>
        <end position="25"/>
    </location>
</feature>
<dbReference type="Pfam" id="PF20327">
    <property type="entry name" value="DUF6622"/>
    <property type="match status" value="1"/>
</dbReference>
<sequence length="171" mass="18056">MASLSNVLAHTPAWVFGLFLLLFWMGLRQWRGGTVPLARAVVLPLGMACLSLYGALQALSGMPVALLGWAVAAALAFAAMSRTALPAGVRWEPAERAFRIPGSAVPLALTMAIFFTKFAAGYTLATHAELRHDGTLLCLLGLAYGAFSGLFAGRAARLLRLARRGTTALNA</sequence>
<dbReference type="AlphaFoldDB" id="A0A857JDS8"/>
<gene>
    <name evidence="2" type="ORF">GT347_25875</name>
</gene>
<organism evidence="2 3">
    <name type="scientific">Xylophilus rhododendri</name>
    <dbReference type="NCBI Taxonomy" id="2697032"/>
    <lineage>
        <taxon>Bacteria</taxon>
        <taxon>Pseudomonadati</taxon>
        <taxon>Pseudomonadota</taxon>
        <taxon>Betaproteobacteria</taxon>
        <taxon>Burkholderiales</taxon>
        <taxon>Xylophilus</taxon>
    </lineage>
</organism>
<accession>A0A857JDS8</accession>
<dbReference type="EMBL" id="CP047650">
    <property type="protein sequence ID" value="QHJ01113.1"/>
    <property type="molecule type" value="Genomic_DNA"/>
</dbReference>
<name>A0A857JDS8_9BURK</name>
<evidence type="ECO:0000256" key="1">
    <source>
        <dbReference type="SAM" id="Phobius"/>
    </source>
</evidence>
<dbReference type="KEGG" id="xyk:GT347_25875"/>
<proteinExistence type="predicted"/>
<reference evidence="2 3" key="1">
    <citation type="submission" date="2020-01" db="EMBL/GenBank/DDBJ databases">
        <title>Genome sequencing of strain KACC 21265.</title>
        <authorList>
            <person name="Heo J."/>
            <person name="Kim S.-J."/>
            <person name="Kim J.-S."/>
            <person name="Hong S.-B."/>
            <person name="Kwon S.-W."/>
        </authorList>
    </citation>
    <scope>NUCLEOTIDE SEQUENCE [LARGE SCALE GENOMIC DNA]</scope>
    <source>
        <strain evidence="2 3">KACC 21265</strain>
    </source>
</reference>
<keyword evidence="1" id="KW-1133">Transmembrane helix</keyword>
<keyword evidence="1" id="KW-0472">Membrane</keyword>
<feature type="transmembrane region" description="Helical" evidence="1">
    <location>
        <begin position="62"/>
        <end position="80"/>
    </location>
</feature>
<protein>
    <recommendedName>
        <fullName evidence="4">Transmembrane protein</fullName>
    </recommendedName>
</protein>
<evidence type="ECO:0000313" key="3">
    <source>
        <dbReference type="Proteomes" id="UP000464787"/>
    </source>
</evidence>
<dbReference type="Proteomes" id="UP000464787">
    <property type="component" value="Chromosome"/>
</dbReference>
<feature type="transmembrane region" description="Helical" evidence="1">
    <location>
        <begin position="100"/>
        <end position="122"/>
    </location>
</feature>